<dbReference type="InterPro" id="IPR017871">
    <property type="entry name" value="ABC_transporter-like_CS"/>
</dbReference>
<sequence length="558" mass="62312">MIAIYLQAFRLCHKKYSGQMIAWLLIALLEIPFYILMVFCFENLSSQVAPFKNGLLVVLLATICFFIHLLSDLNLFQCAMVYPTRDLQTKIFRHFLHIPPRLYPEVPSGELSNVLFSQITAGWFVQGIVKSLYYLTKIIALFIIIAYVSIPLGLVSTVPVFILVFFCRSLGQSFIDTHAEAAAASVRLRNFITDTLNGILSIKLFNTSELHADRTRELSKIHNKCWLRADFLGEGVNTLSVSLPQLVIPLFFIFGGLLIGKGNISISQLVSMYIILNFLNNAISEAGILLGYAMNYGGQLKVILDFLEKEQEGEDAACINNGEIKFENIHFSYRDRESLLQDINFSIHSGEKTALVGGSGIGKSSLFSLLRGMHYPDSGRITIGGVEVTHKNAISLRENIASVSQGAYLFDADVLFNLTLGKEKDMDEIHNVLRLVGLRSFIKSLPDGLHTHLGPNGFSMSGGEKVRLCLARAMLMDRKMLLLDEFTANIDSIREEKIIDQILNQMEGKTIIIISHRLSSVCIFPRIIYIADGKIAADGSHDELLKLEGYRGLFGNQI</sequence>
<dbReference type="Proteomes" id="UP000063964">
    <property type="component" value="Chromosome"/>
</dbReference>
<dbReference type="STRING" id="888061.AXF15_10730"/>
<evidence type="ECO:0000313" key="10">
    <source>
        <dbReference type="EMBL" id="AMD93528.1"/>
    </source>
</evidence>
<feature type="transmembrane region" description="Helical" evidence="7">
    <location>
        <begin position="272"/>
        <end position="294"/>
    </location>
</feature>
<keyword evidence="11" id="KW-1185">Reference proteome</keyword>
<evidence type="ECO:0000256" key="6">
    <source>
        <dbReference type="ARBA" id="ARBA00023136"/>
    </source>
</evidence>
<dbReference type="Gene3D" id="1.20.1560.10">
    <property type="entry name" value="ABC transporter type 1, transmembrane domain"/>
    <property type="match status" value="1"/>
</dbReference>
<dbReference type="GO" id="GO:0140359">
    <property type="term" value="F:ABC-type transporter activity"/>
    <property type="evidence" value="ECO:0007669"/>
    <property type="project" value="InterPro"/>
</dbReference>
<dbReference type="GO" id="GO:0005524">
    <property type="term" value="F:ATP binding"/>
    <property type="evidence" value="ECO:0007669"/>
    <property type="project" value="UniProtKB-KW"/>
</dbReference>
<feature type="domain" description="ABC transporter" evidence="8">
    <location>
        <begin position="324"/>
        <end position="557"/>
    </location>
</feature>
<dbReference type="PANTHER" id="PTHR24221:SF654">
    <property type="entry name" value="ATP-BINDING CASSETTE SUB-FAMILY B MEMBER 6"/>
    <property type="match status" value="1"/>
</dbReference>
<evidence type="ECO:0000259" key="9">
    <source>
        <dbReference type="PROSITE" id="PS50929"/>
    </source>
</evidence>
<dbReference type="PANTHER" id="PTHR24221">
    <property type="entry name" value="ATP-BINDING CASSETTE SUB-FAMILY B"/>
    <property type="match status" value="1"/>
</dbReference>
<dbReference type="OrthoDB" id="9760168at2"/>
<reference evidence="11" key="1">
    <citation type="submission" date="2016-02" db="EMBL/GenBank/DDBJ databases">
        <authorList>
            <person name="Holder M.E."/>
            <person name="Ajami N.J."/>
            <person name="Petrosino J.F."/>
        </authorList>
    </citation>
    <scope>NUCLEOTIDE SEQUENCE [LARGE SCALE GENOMIC DNA]</scope>
    <source>
        <strain evidence="11">DSM 12838</strain>
    </source>
</reference>
<comment type="subcellular location">
    <subcellularLocation>
        <location evidence="1">Cell membrane</location>
        <topology evidence="1">Multi-pass membrane protein</topology>
    </subcellularLocation>
</comment>
<evidence type="ECO:0000256" key="5">
    <source>
        <dbReference type="ARBA" id="ARBA00022989"/>
    </source>
</evidence>
<dbReference type="EMBL" id="CP014230">
    <property type="protein sequence ID" value="AMD93528.1"/>
    <property type="molecule type" value="Genomic_DNA"/>
</dbReference>
<dbReference type="InterPro" id="IPR003439">
    <property type="entry name" value="ABC_transporter-like_ATP-bd"/>
</dbReference>
<evidence type="ECO:0000259" key="8">
    <source>
        <dbReference type="PROSITE" id="PS50893"/>
    </source>
</evidence>
<dbReference type="PROSITE" id="PS00211">
    <property type="entry name" value="ABC_TRANSPORTER_1"/>
    <property type="match status" value="1"/>
</dbReference>
<feature type="transmembrane region" description="Helical" evidence="7">
    <location>
        <begin position="53"/>
        <end position="71"/>
    </location>
</feature>
<organism evidence="10 11">
    <name type="scientific">Desulfomicrobium orale DSM 12838</name>
    <dbReference type="NCBI Taxonomy" id="888061"/>
    <lineage>
        <taxon>Bacteria</taxon>
        <taxon>Pseudomonadati</taxon>
        <taxon>Thermodesulfobacteriota</taxon>
        <taxon>Desulfovibrionia</taxon>
        <taxon>Desulfovibrionales</taxon>
        <taxon>Desulfomicrobiaceae</taxon>
        <taxon>Desulfomicrobium</taxon>
    </lineage>
</organism>
<dbReference type="InterPro" id="IPR027417">
    <property type="entry name" value="P-loop_NTPase"/>
</dbReference>
<evidence type="ECO:0000256" key="1">
    <source>
        <dbReference type="ARBA" id="ARBA00004651"/>
    </source>
</evidence>
<feature type="transmembrane region" description="Helical" evidence="7">
    <location>
        <begin position="20"/>
        <end position="41"/>
    </location>
</feature>
<dbReference type="InterPro" id="IPR011527">
    <property type="entry name" value="ABC1_TM_dom"/>
</dbReference>
<dbReference type="InterPro" id="IPR003593">
    <property type="entry name" value="AAA+_ATPase"/>
</dbReference>
<dbReference type="PROSITE" id="PS50929">
    <property type="entry name" value="ABC_TM1F"/>
    <property type="match status" value="1"/>
</dbReference>
<dbReference type="InterPro" id="IPR039421">
    <property type="entry name" value="Type_1_exporter"/>
</dbReference>
<dbReference type="Gene3D" id="3.40.50.300">
    <property type="entry name" value="P-loop containing nucleotide triphosphate hydrolases"/>
    <property type="match status" value="1"/>
</dbReference>
<dbReference type="GO" id="GO:0005886">
    <property type="term" value="C:plasma membrane"/>
    <property type="evidence" value="ECO:0007669"/>
    <property type="project" value="UniProtKB-SubCell"/>
</dbReference>
<dbReference type="KEGG" id="doa:AXF15_10730"/>
<protein>
    <recommendedName>
        <fullName evidence="12">ABC transporter ATP-binding protein</fullName>
    </recommendedName>
</protein>
<dbReference type="GO" id="GO:0016887">
    <property type="term" value="F:ATP hydrolysis activity"/>
    <property type="evidence" value="ECO:0007669"/>
    <property type="project" value="InterPro"/>
</dbReference>
<feature type="domain" description="ABC transmembrane type-1" evidence="9">
    <location>
        <begin position="20"/>
        <end position="295"/>
    </location>
</feature>
<keyword evidence="4" id="KW-0067">ATP-binding</keyword>
<evidence type="ECO:0008006" key="12">
    <source>
        <dbReference type="Google" id="ProtNLM"/>
    </source>
</evidence>
<dbReference type="SUPFAM" id="SSF52540">
    <property type="entry name" value="P-loop containing nucleoside triphosphate hydrolases"/>
    <property type="match status" value="1"/>
</dbReference>
<evidence type="ECO:0000256" key="4">
    <source>
        <dbReference type="ARBA" id="ARBA00022840"/>
    </source>
</evidence>
<feature type="transmembrane region" description="Helical" evidence="7">
    <location>
        <begin position="141"/>
        <end position="166"/>
    </location>
</feature>
<dbReference type="PROSITE" id="PS50893">
    <property type="entry name" value="ABC_TRANSPORTER_2"/>
    <property type="match status" value="1"/>
</dbReference>
<keyword evidence="3" id="KW-0547">Nucleotide-binding</keyword>
<evidence type="ECO:0000256" key="7">
    <source>
        <dbReference type="SAM" id="Phobius"/>
    </source>
</evidence>
<dbReference type="InterPro" id="IPR036640">
    <property type="entry name" value="ABC1_TM_sf"/>
</dbReference>
<dbReference type="SMART" id="SM00382">
    <property type="entry name" value="AAA"/>
    <property type="match status" value="1"/>
</dbReference>
<accession>A0A109W6F0</accession>
<keyword evidence="2 7" id="KW-0812">Transmembrane</keyword>
<evidence type="ECO:0000313" key="11">
    <source>
        <dbReference type="Proteomes" id="UP000063964"/>
    </source>
</evidence>
<keyword evidence="5 7" id="KW-1133">Transmembrane helix</keyword>
<dbReference type="AlphaFoldDB" id="A0A109W6F0"/>
<evidence type="ECO:0000256" key="3">
    <source>
        <dbReference type="ARBA" id="ARBA00022741"/>
    </source>
</evidence>
<proteinExistence type="predicted"/>
<dbReference type="Pfam" id="PF00005">
    <property type="entry name" value="ABC_tran"/>
    <property type="match status" value="1"/>
</dbReference>
<name>A0A109W6F0_9BACT</name>
<dbReference type="SUPFAM" id="SSF90123">
    <property type="entry name" value="ABC transporter transmembrane region"/>
    <property type="match status" value="1"/>
</dbReference>
<gene>
    <name evidence="10" type="ORF">AXF15_10730</name>
</gene>
<dbReference type="GO" id="GO:0034040">
    <property type="term" value="F:ATPase-coupled lipid transmembrane transporter activity"/>
    <property type="evidence" value="ECO:0007669"/>
    <property type="project" value="TreeGrafter"/>
</dbReference>
<keyword evidence="6 7" id="KW-0472">Membrane</keyword>
<evidence type="ECO:0000256" key="2">
    <source>
        <dbReference type="ARBA" id="ARBA00022692"/>
    </source>
</evidence>
<dbReference type="RefSeq" id="WP_066607216.1">
    <property type="nucleotide sequence ID" value="NZ_CP014230.1"/>
</dbReference>
<dbReference type="Pfam" id="PF00664">
    <property type="entry name" value="ABC_membrane"/>
    <property type="match status" value="1"/>
</dbReference>
<feature type="transmembrane region" description="Helical" evidence="7">
    <location>
        <begin position="241"/>
        <end position="260"/>
    </location>
</feature>